<name>A0ABU6ZVW3_9FABA</name>
<evidence type="ECO:0000256" key="1">
    <source>
        <dbReference type="SAM" id="MobiDB-lite"/>
    </source>
</evidence>
<keyword evidence="3" id="KW-1185">Reference proteome</keyword>
<comment type="caution">
    <text evidence="2">The sequence shown here is derived from an EMBL/GenBank/DDBJ whole genome shotgun (WGS) entry which is preliminary data.</text>
</comment>
<proteinExistence type="predicted"/>
<dbReference type="EMBL" id="JASCZI010274647">
    <property type="protein sequence ID" value="MED6226114.1"/>
    <property type="molecule type" value="Genomic_DNA"/>
</dbReference>
<evidence type="ECO:0000313" key="2">
    <source>
        <dbReference type="EMBL" id="MED6226114.1"/>
    </source>
</evidence>
<evidence type="ECO:0000313" key="3">
    <source>
        <dbReference type="Proteomes" id="UP001341840"/>
    </source>
</evidence>
<protein>
    <submittedName>
        <fullName evidence="2">Uncharacterized protein</fullName>
    </submittedName>
</protein>
<feature type="region of interest" description="Disordered" evidence="1">
    <location>
        <begin position="82"/>
        <end position="123"/>
    </location>
</feature>
<gene>
    <name evidence="2" type="ORF">PIB30_100311</name>
</gene>
<organism evidence="2 3">
    <name type="scientific">Stylosanthes scabra</name>
    <dbReference type="NCBI Taxonomy" id="79078"/>
    <lineage>
        <taxon>Eukaryota</taxon>
        <taxon>Viridiplantae</taxon>
        <taxon>Streptophyta</taxon>
        <taxon>Embryophyta</taxon>
        <taxon>Tracheophyta</taxon>
        <taxon>Spermatophyta</taxon>
        <taxon>Magnoliopsida</taxon>
        <taxon>eudicotyledons</taxon>
        <taxon>Gunneridae</taxon>
        <taxon>Pentapetalae</taxon>
        <taxon>rosids</taxon>
        <taxon>fabids</taxon>
        <taxon>Fabales</taxon>
        <taxon>Fabaceae</taxon>
        <taxon>Papilionoideae</taxon>
        <taxon>50 kb inversion clade</taxon>
        <taxon>dalbergioids sensu lato</taxon>
        <taxon>Dalbergieae</taxon>
        <taxon>Pterocarpus clade</taxon>
        <taxon>Stylosanthes</taxon>
    </lineage>
</organism>
<sequence>MPSTFSDDDSPSIPFNSGNDHYLSSMMKGLGAEIPTTLSRKNTLKSLPLRALRAQLVSLPLPTVVRPAHLLAFGLLHRSLSHATHPRSPNLSDRSLSYGFTAAPPSTPEASRSLPLSPPLPAASPSCAMKVYVATRRRGRSPSLLKVSVATRQRR</sequence>
<accession>A0ABU6ZVW3</accession>
<reference evidence="2 3" key="1">
    <citation type="journal article" date="2023" name="Plants (Basel)">
        <title>Bridging the Gap: Combining Genomics and Transcriptomics Approaches to Understand Stylosanthes scabra, an Orphan Legume from the Brazilian Caatinga.</title>
        <authorList>
            <person name="Ferreira-Neto J.R.C."/>
            <person name="da Silva M.D."/>
            <person name="Binneck E."/>
            <person name="de Melo N.F."/>
            <person name="da Silva R.H."/>
            <person name="de Melo A.L.T.M."/>
            <person name="Pandolfi V."/>
            <person name="Bustamante F.O."/>
            <person name="Brasileiro-Vidal A.C."/>
            <person name="Benko-Iseppon A.M."/>
        </authorList>
    </citation>
    <scope>NUCLEOTIDE SEQUENCE [LARGE SCALE GENOMIC DNA]</scope>
    <source>
        <tissue evidence="2">Leaves</tissue>
    </source>
</reference>
<dbReference type="Proteomes" id="UP001341840">
    <property type="component" value="Unassembled WGS sequence"/>
</dbReference>